<dbReference type="Proteomes" id="UP000594638">
    <property type="component" value="Unassembled WGS sequence"/>
</dbReference>
<dbReference type="PANTHER" id="PTHR35502:SF2">
    <property type="entry name" value="PROTEIN MICROTUBULE BINDING PROTEIN 2C"/>
    <property type="match status" value="1"/>
</dbReference>
<evidence type="ECO:0000313" key="2">
    <source>
        <dbReference type="Proteomes" id="UP000594638"/>
    </source>
</evidence>
<protein>
    <submittedName>
        <fullName evidence="1">Disease resistance RPP13-like protein 4</fullName>
    </submittedName>
</protein>
<proteinExistence type="predicted"/>
<dbReference type="InterPro" id="IPR040289">
    <property type="entry name" value="MBP2C"/>
</dbReference>
<comment type="caution">
    <text evidence="1">The sequence shown here is derived from an EMBL/GenBank/DDBJ whole genome shotgun (WGS) entry which is preliminary data.</text>
</comment>
<dbReference type="GO" id="GO:0008017">
    <property type="term" value="F:microtubule binding"/>
    <property type="evidence" value="ECO:0007669"/>
    <property type="project" value="InterPro"/>
</dbReference>
<sequence length="213" mass="22406">MVILVGGNSGAVIDWRRKWRVVVGAGCSADVCRGRAVGGDGEVELLTVVVVVEDCDGGVDGDGDSEVARSGNGPSRVGTWAHVETSEAAHGSSSHDQAHLRAHMAPRIGMGSDKAYTALWPCFGSDPNSWLSCADNRSRLGPLSSLSTASVSAAAGTDVDCVLFNDLVEMVPLVQSLIDGKANPSFTRLGSMIRTKMPSRESLHKKFNVLRKG</sequence>
<evidence type="ECO:0000313" key="1">
    <source>
        <dbReference type="EMBL" id="CAA2979371.1"/>
    </source>
</evidence>
<reference evidence="1 2" key="1">
    <citation type="submission" date="2019-12" db="EMBL/GenBank/DDBJ databases">
        <authorList>
            <person name="Alioto T."/>
            <person name="Alioto T."/>
            <person name="Gomez Garrido J."/>
        </authorList>
    </citation>
    <scope>NUCLEOTIDE SEQUENCE [LARGE SCALE GENOMIC DNA]</scope>
</reference>
<dbReference type="PANTHER" id="PTHR35502">
    <property type="entry name" value="PROTEIN MICROTUBULE BINDING PROTEIN 2C"/>
    <property type="match status" value="1"/>
</dbReference>
<keyword evidence="2" id="KW-1185">Reference proteome</keyword>
<name>A0A8S0RJE4_OLEEU</name>
<accession>A0A8S0RJE4</accession>
<dbReference type="EMBL" id="CACTIH010003628">
    <property type="protein sequence ID" value="CAA2979371.1"/>
    <property type="molecule type" value="Genomic_DNA"/>
</dbReference>
<gene>
    <name evidence="1" type="ORF">OLEA9_A042335</name>
</gene>
<dbReference type="Gramene" id="OE9A042335T1">
    <property type="protein sequence ID" value="OE9A042335C1"/>
    <property type="gene ID" value="OE9A042335"/>
</dbReference>
<organism evidence="1 2">
    <name type="scientific">Olea europaea subsp. europaea</name>
    <dbReference type="NCBI Taxonomy" id="158383"/>
    <lineage>
        <taxon>Eukaryota</taxon>
        <taxon>Viridiplantae</taxon>
        <taxon>Streptophyta</taxon>
        <taxon>Embryophyta</taxon>
        <taxon>Tracheophyta</taxon>
        <taxon>Spermatophyta</taxon>
        <taxon>Magnoliopsida</taxon>
        <taxon>eudicotyledons</taxon>
        <taxon>Gunneridae</taxon>
        <taxon>Pentapetalae</taxon>
        <taxon>asterids</taxon>
        <taxon>lamiids</taxon>
        <taxon>Lamiales</taxon>
        <taxon>Oleaceae</taxon>
        <taxon>Oleeae</taxon>
        <taxon>Olea</taxon>
    </lineage>
</organism>
<dbReference type="AlphaFoldDB" id="A0A8S0RJE4"/>
<dbReference type="OrthoDB" id="1915670at2759"/>
<dbReference type="GO" id="GO:0010497">
    <property type="term" value="P:plasmodesmata-mediated intercellular transport"/>
    <property type="evidence" value="ECO:0007669"/>
    <property type="project" value="InterPro"/>
</dbReference>